<feature type="domain" description="Protein kinase" evidence="8">
    <location>
        <begin position="15"/>
        <end position="281"/>
    </location>
</feature>
<feature type="binding site" evidence="5">
    <location>
        <position position="43"/>
    </location>
    <ligand>
        <name>ATP</name>
        <dbReference type="ChEBI" id="CHEBI:30616"/>
    </ligand>
</feature>
<evidence type="ECO:0000313" key="9">
    <source>
        <dbReference type="EMBL" id="MDJ1131200.1"/>
    </source>
</evidence>
<proteinExistence type="predicted"/>
<dbReference type="Pfam" id="PF00069">
    <property type="entry name" value="Pkinase"/>
    <property type="match status" value="1"/>
</dbReference>
<dbReference type="EMBL" id="JANCPR020000003">
    <property type="protein sequence ID" value="MDJ1131200.1"/>
    <property type="molecule type" value="Genomic_DNA"/>
</dbReference>
<reference evidence="9 10" key="1">
    <citation type="submission" date="2023-05" db="EMBL/GenBank/DDBJ databases">
        <title>Streptantibioticus silvisoli sp. nov., acidotolerant actinomycetes 1 from pine litter.</title>
        <authorList>
            <person name="Swiecimska M."/>
            <person name="Golinska P."/>
            <person name="Sangal V."/>
            <person name="Wachnowicz B."/>
            <person name="Goodfellow M."/>
        </authorList>
    </citation>
    <scope>NUCLEOTIDE SEQUENCE [LARGE SCALE GENOMIC DNA]</scope>
    <source>
        <strain evidence="9 10">DSM 42109</strain>
    </source>
</reference>
<dbReference type="RefSeq" id="WP_274045144.1">
    <property type="nucleotide sequence ID" value="NZ_JANCPR020000003.1"/>
</dbReference>
<dbReference type="Gene3D" id="1.10.510.10">
    <property type="entry name" value="Transferase(Phosphotransferase) domain 1"/>
    <property type="match status" value="1"/>
</dbReference>
<keyword evidence="10" id="KW-1185">Reference proteome</keyword>
<evidence type="ECO:0000256" key="6">
    <source>
        <dbReference type="SAM" id="MobiDB-lite"/>
    </source>
</evidence>
<evidence type="ECO:0000256" key="4">
    <source>
        <dbReference type="ARBA" id="ARBA00022840"/>
    </source>
</evidence>
<feature type="compositionally biased region" description="Pro residues" evidence="6">
    <location>
        <begin position="568"/>
        <end position="584"/>
    </location>
</feature>
<keyword evidence="4 5" id="KW-0067">ATP-binding</keyword>
<keyword evidence="3 9" id="KW-0418">Kinase</keyword>
<evidence type="ECO:0000259" key="8">
    <source>
        <dbReference type="PROSITE" id="PS50011"/>
    </source>
</evidence>
<gene>
    <name evidence="9" type="ORF">NMN56_004345</name>
</gene>
<keyword evidence="2 5" id="KW-0547">Nucleotide-binding</keyword>
<feature type="compositionally biased region" description="Low complexity" evidence="6">
    <location>
        <begin position="313"/>
        <end position="324"/>
    </location>
</feature>
<organism evidence="9 10">
    <name type="scientific">Streptomyces iconiensis</name>
    <dbReference type="NCBI Taxonomy" id="1384038"/>
    <lineage>
        <taxon>Bacteria</taxon>
        <taxon>Bacillati</taxon>
        <taxon>Actinomycetota</taxon>
        <taxon>Actinomycetes</taxon>
        <taxon>Kitasatosporales</taxon>
        <taxon>Streptomycetaceae</taxon>
        <taxon>Streptomyces</taxon>
    </lineage>
</organism>
<dbReference type="SMART" id="SM00220">
    <property type="entry name" value="S_TKc"/>
    <property type="match status" value="1"/>
</dbReference>
<evidence type="ECO:0000256" key="5">
    <source>
        <dbReference type="PROSITE-ProRule" id="PRU10141"/>
    </source>
</evidence>
<dbReference type="Gene3D" id="3.30.200.20">
    <property type="entry name" value="Phosphorylase Kinase, domain 1"/>
    <property type="match status" value="1"/>
</dbReference>
<dbReference type="PANTHER" id="PTHR43289:SF34">
    <property type="entry name" value="SERINE_THREONINE-PROTEIN KINASE YBDM-RELATED"/>
    <property type="match status" value="1"/>
</dbReference>
<protein>
    <submittedName>
        <fullName evidence="9">Protein kinase</fullName>
    </submittedName>
</protein>
<sequence>MRNLEPADPVQVGRYRLLSRLGEGGMGRVYLARSERGRTVAVKLVQPDLARLPEFRQRFRQEVAVSQRVTGEWTAPVLDADTEAEQPWVATHYVPGPSLYAVVAEEYGPLPTEALRVLAHGLTRALREVHGVGLVHRDLKPANVLVTIDGPRLIDFGIARAVETATGSDLTRTGAVVGSPGFLSPEQVRGERVSPASDVFALGCVLAFAAGGRSPFGTAEGGQHALLFRVAEHAPDLGAVPPEWHAFIGACLEKAPERRPTVDQLLDATRPSEADGATPWLPATLIAGLGRHAAALLQWENPAPGADPAPPSTGTAHAGPGNAHPGPPPSTGAAGPAGPGPAGPGTLGPEPWGPDPASTGLTAPGPGGPASTGPPPDGPASTPIPSPPSGATATPPPAPAPNRAQADSLHQQAATGQEVIRLSSRTASITRFAQLAYQAQGLGYTYDTFEAGLTTRPALTLRRHPGPPGSQPATPFDLLKSRITVDGMGAYRRNITLLVGAFLCVVFGPTAGNSVISSMMGTSFIGALVIVAYLLLRKRDQAQADRLTGFGYRRFPDPMGRPRYQPAPQNPATPPPWSGTPQPGPHSRGPYSP</sequence>
<dbReference type="InterPro" id="IPR000719">
    <property type="entry name" value="Prot_kinase_dom"/>
</dbReference>
<dbReference type="GO" id="GO:0016301">
    <property type="term" value="F:kinase activity"/>
    <property type="evidence" value="ECO:0007669"/>
    <property type="project" value="UniProtKB-KW"/>
</dbReference>
<dbReference type="InterPro" id="IPR011009">
    <property type="entry name" value="Kinase-like_dom_sf"/>
</dbReference>
<dbReference type="SUPFAM" id="SSF56112">
    <property type="entry name" value="Protein kinase-like (PK-like)"/>
    <property type="match status" value="1"/>
</dbReference>
<name>A0ABT6ZQ71_9ACTN</name>
<evidence type="ECO:0000256" key="7">
    <source>
        <dbReference type="SAM" id="Phobius"/>
    </source>
</evidence>
<evidence type="ECO:0000256" key="3">
    <source>
        <dbReference type="ARBA" id="ARBA00022777"/>
    </source>
</evidence>
<feature type="region of interest" description="Disordered" evidence="6">
    <location>
        <begin position="550"/>
        <end position="593"/>
    </location>
</feature>
<dbReference type="PANTHER" id="PTHR43289">
    <property type="entry name" value="MITOGEN-ACTIVATED PROTEIN KINASE KINASE KINASE 20-RELATED"/>
    <property type="match status" value="1"/>
</dbReference>
<dbReference type="InterPro" id="IPR008271">
    <property type="entry name" value="Ser/Thr_kinase_AS"/>
</dbReference>
<feature type="region of interest" description="Disordered" evidence="6">
    <location>
        <begin position="301"/>
        <end position="417"/>
    </location>
</feature>
<feature type="compositionally biased region" description="Pro residues" evidence="6">
    <location>
        <begin position="372"/>
        <end position="400"/>
    </location>
</feature>
<keyword evidence="7" id="KW-0812">Transmembrane</keyword>
<accession>A0ABT6ZQ71</accession>
<dbReference type="PROSITE" id="PS50011">
    <property type="entry name" value="PROTEIN_KINASE_DOM"/>
    <property type="match status" value="1"/>
</dbReference>
<dbReference type="PROSITE" id="PS00108">
    <property type="entry name" value="PROTEIN_KINASE_ST"/>
    <property type="match status" value="1"/>
</dbReference>
<dbReference type="InterPro" id="IPR017441">
    <property type="entry name" value="Protein_kinase_ATP_BS"/>
</dbReference>
<feature type="transmembrane region" description="Helical" evidence="7">
    <location>
        <begin position="515"/>
        <end position="536"/>
    </location>
</feature>
<dbReference type="Proteomes" id="UP001214441">
    <property type="component" value="Unassembled WGS sequence"/>
</dbReference>
<keyword evidence="1" id="KW-0808">Transferase</keyword>
<evidence type="ECO:0000313" key="10">
    <source>
        <dbReference type="Proteomes" id="UP001214441"/>
    </source>
</evidence>
<keyword evidence="7" id="KW-1133">Transmembrane helix</keyword>
<dbReference type="CDD" id="cd14014">
    <property type="entry name" value="STKc_PknB_like"/>
    <property type="match status" value="1"/>
</dbReference>
<dbReference type="PROSITE" id="PS00107">
    <property type="entry name" value="PROTEIN_KINASE_ATP"/>
    <property type="match status" value="1"/>
</dbReference>
<comment type="caution">
    <text evidence="9">The sequence shown here is derived from an EMBL/GenBank/DDBJ whole genome shotgun (WGS) entry which is preliminary data.</text>
</comment>
<evidence type="ECO:0000256" key="2">
    <source>
        <dbReference type="ARBA" id="ARBA00022741"/>
    </source>
</evidence>
<evidence type="ECO:0000256" key="1">
    <source>
        <dbReference type="ARBA" id="ARBA00022679"/>
    </source>
</evidence>
<keyword evidence="7" id="KW-0472">Membrane</keyword>